<keyword evidence="1" id="KW-0472">Membrane</keyword>
<gene>
    <name evidence="2" type="ORF">IC608_14850</name>
</gene>
<organism evidence="2 3">
    <name type="scientific">Devosia oryzisoli</name>
    <dbReference type="NCBI Taxonomy" id="2774138"/>
    <lineage>
        <taxon>Bacteria</taxon>
        <taxon>Pseudomonadati</taxon>
        <taxon>Pseudomonadota</taxon>
        <taxon>Alphaproteobacteria</taxon>
        <taxon>Hyphomicrobiales</taxon>
        <taxon>Devosiaceae</taxon>
        <taxon>Devosia</taxon>
    </lineage>
</organism>
<accession>A0A927IUI9</accession>
<evidence type="ECO:0000256" key="1">
    <source>
        <dbReference type="SAM" id="Phobius"/>
    </source>
</evidence>
<protein>
    <submittedName>
        <fullName evidence="2">Uncharacterized protein</fullName>
    </submittedName>
</protein>
<dbReference type="Proteomes" id="UP000654108">
    <property type="component" value="Unassembled WGS sequence"/>
</dbReference>
<keyword evidence="1" id="KW-0812">Transmembrane</keyword>
<keyword evidence="1" id="KW-1133">Transmembrane helix</keyword>
<name>A0A927IUI9_9HYPH</name>
<sequence>MRSVAHKALRDTDALWDHPTGLLALALYPVMVGAFLLCLMALGAMEAIRLLQGLTPPQRGPSPR</sequence>
<comment type="caution">
    <text evidence="2">The sequence shown here is derived from an EMBL/GenBank/DDBJ whole genome shotgun (WGS) entry which is preliminary data.</text>
</comment>
<reference evidence="2" key="1">
    <citation type="submission" date="2020-09" db="EMBL/GenBank/DDBJ databases">
        <title>Genome seq and assembly of Devosia sp.</title>
        <authorList>
            <person name="Chhetri G."/>
        </authorList>
    </citation>
    <scope>NUCLEOTIDE SEQUENCE</scope>
    <source>
        <strain evidence="2">PTR5</strain>
    </source>
</reference>
<dbReference type="RefSeq" id="WP_191777125.1">
    <property type="nucleotide sequence ID" value="NZ_JACYFU010000004.1"/>
</dbReference>
<dbReference type="EMBL" id="JACYFU010000004">
    <property type="protein sequence ID" value="MBD8066751.1"/>
    <property type="molecule type" value="Genomic_DNA"/>
</dbReference>
<dbReference type="AlphaFoldDB" id="A0A927IUI9"/>
<evidence type="ECO:0000313" key="2">
    <source>
        <dbReference type="EMBL" id="MBD8066751.1"/>
    </source>
</evidence>
<proteinExistence type="predicted"/>
<keyword evidence="3" id="KW-1185">Reference proteome</keyword>
<evidence type="ECO:0000313" key="3">
    <source>
        <dbReference type="Proteomes" id="UP000654108"/>
    </source>
</evidence>
<feature type="transmembrane region" description="Helical" evidence="1">
    <location>
        <begin position="20"/>
        <end position="42"/>
    </location>
</feature>